<dbReference type="HOGENOM" id="CLU_042063_0_0_1"/>
<evidence type="ECO:0000313" key="3">
    <source>
        <dbReference type="Proteomes" id="UP000002059"/>
    </source>
</evidence>
<dbReference type="STRING" id="502779.A0A0A2V6Z6"/>
<dbReference type="InterPro" id="IPR036047">
    <property type="entry name" value="F-box-like_dom_sf"/>
</dbReference>
<dbReference type="KEGG" id="pbl:PAAG_11280"/>
<dbReference type="Pfam" id="PF00646">
    <property type="entry name" value="F-box"/>
    <property type="match status" value="1"/>
</dbReference>
<organism evidence="2 3">
    <name type="scientific">Paracoccidioides lutzii (strain ATCC MYA-826 / Pb01)</name>
    <name type="common">Paracoccidioides brasiliensis</name>
    <dbReference type="NCBI Taxonomy" id="502779"/>
    <lineage>
        <taxon>Eukaryota</taxon>
        <taxon>Fungi</taxon>
        <taxon>Dikarya</taxon>
        <taxon>Ascomycota</taxon>
        <taxon>Pezizomycotina</taxon>
        <taxon>Eurotiomycetes</taxon>
        <taxon>Eurotiomycetidae</taxon>
        <taxon>Onygenales</taxon>
        <taxon>Ajellomycetaceae</taxon>
        <taxon>Paracoccidioides</taxon>
    </lineage>
</organism>
<dbReference type="Proteomes" id="UP000002059">
    <property type="component" value="Partially assembled WGS sequence"/>
</dbReference>
<dbReference type="InterPro" id="IPR001810">
    <property type="entry name" value="F-box_dom"/>
</dbReference>
<gene>
    <name evidence="2" type="ORF">PAAG_11280</name>
</gene>
<dbReference type="AlphaFoldDB" id="A0A0A2V6Z6"/>
<dbReference type="EMBL" id="KN293994">
    <property type="protein sequence ID" value="KGQ01890.1"/>
    <property type="molecule type" value="Genomic_DNA"/>
</dbReference>
<dbReference type="SUPFAM" id="SSF117289">
    <property type="entry name" value="Nucleoporin domain"/>
    <property type="match status" value="1"/>
</dbReference>
<evidence type="ECO:0000259" key="1">
    <source>
        <dbReference type="Pfam" id="PF00646"/>
    </source>
</evidence>
<proteinExistence type="predicted"/>
<reference evidence="2 3" key="1">
    <citation type="journal article" date="2011" name="PLoS Genet.">
        <title>Comparative genomic analysis of human fungal pathogens causing paracoccidioidomycosis.</title>
        <authorList>
            <person name="Desjardins C.A."/>
            <person name="Champion M.D."/>
            <person name="Holder J.W."/>
            <person name="Muszewska A."/>
            <person name="Goldberg J."/>
            <person name="Bailao A.M."/>
            <person name="Brigido M.M."/>
            <person name="Ferreira M.E."/>
            <person name="Garcia A.M."/>
            <person name="Grynberg M."/>
            <person name="Gujja S."/>
            <person name="Heiman D.I."/>
            <person name="Henn M.R."/>
            <person name="Kodira C.D."/>
            <person name="Leon-Narvaez H."/>
            <person name="Longo L.V."/>
            <person name="Ma L.J."/>
            <person name="Malavazi I."/>
            <person name="Matsuo A.L."/>
            <person name="Morais F.V."/>
            <person name="Pereira M."/>
            <person name="Rodriguez-Brito S."/>
            <person name="Sakthikumar S."/>
            <person name="Salem-Izacc S.M."/>
            <person name="Sykes S.M."/>
            <person name="Teixeira M.M."/>
            <person name="Vallejo M.C."/>
            <person name="Walter M.E."/>
            <person name="Yandava C."/>
            <person name="Young S."/>
            <person name="Zeng Q."/>
            <person name="Zucker J."/>
            <person name="Felipe M.S."/>
            <person name="Goldman G.H."/>
            <person name="Haas B.J."/>
            <person name="McEwen J.G."/>
            <person name="Nino-Vega G."/>
            <person name="Puccia R."/>
            <person name="San-Blas G."/>
            <person name="Soares C.M."/>
            <person name="Birren B.W."/>
            <person name="Cuomo C.A."/>
        </authorList>
    </citation>
    <scope>NUCLEOTIDE SEQUENCE [LARGE SCALE GENOMIC DNA]</scope>
    <source>
        <strain evidence="3">ATCC MYA-826 / Pb01</strain>
    </source>
</reference>
<dbReference type="CDD" id="cd09917">
    <property type="entry name" value="F-box_SF"/>
    <property type="match status" value="1"/>
</dbReference>
<keyword evidence="3" id="KW-1185">Reference proteome</keyword>
<dbReference type="GeneID" id="9100012"/>
<dbReference type="Gene3D" id="1.20.1280.50">
    <property type="match status" value="1"/>
</dbReference>
<dbReference type="OMA" id="ATLITWD"/>
<name>A0A0A2V6Z6_PARBA</name>
<dbReference type="OrthoDB" id="5295250at2759"/>
<dbReference type="SUPFAM" id="SSF81383">
    <property type="entry name" value="F-box domain"/>
    <property type="match status" value="1"/>
</dbReference>
<evidence type="ECO:0000313" key="2">
    <source>
        <dbReference type="EMBL" id="KGQ01890.1"/>
    </source>
</evidence>
<accession>A0A0A2V6Z6</accession>
<protein>
    <recommendedName>
        <fullName evidence="1">F-box domain-containing protein</fullName>
    </recommendedName>
</protein>
<dbReference type="RefSeq" id="XP_015703376.1">
    <property type="nucleotide sequence ID" value="XM_015846954.1"/>
</dbReference>
<dbReference type="VEuPathDB" id="FungiDB:PAAG_11280"/>
<sequence length="527" mass="60407">MNPAILATYFIHAFRALPTPDARQQFFRALVPRLSRKECSFVVDLFYDRFHFDLVSRLPIELLAQIASYLPPWDIFVSKRWNDLWSSSSVCSSCFHACFPDQQLDTGNPEWPLLFRRAAKCRLALVTGRPYRRIIIPFTPNFPDEFIAYHDGKIVTGLSPNQIQLLYIETGETMTFQTENRESISDVEISNAAIAAITKNGYCHVWNFQTGEKGSFRLPSAMRLHYTVDADTVAVWFADTQATLITWDLQSRQAKEIKLGSRPFYVFLDAKTKSIITFHCTDAGGVPCDFLSDGTIHYSGMTVTQHLLQHTTPIAQQDKMTATVIFPDHLKLVSEDPLVDNYGLPILTFQKMEENGNTSQECSKFYLSPMFSQLTSFDTQLAHMIRGAQLRLTSFGPSDALAVYSDLVYFLRLGRLAAIVNFQEGTQHVPEIMDIERALHNGQEIRLRFYSYRTSSGRCIADERLLGARNKNGGIYFWCFDEDMPLSHEDPAYRRLRDERAAERAVERARIRKGQEDRRGRYLMTKE</sequence>
<feature type="domain" description="F-box" evidence="1">
    <location>
        <begin position="56"/>
        <end position="90"/>
    </location>
</feature>